<keyword evidence="2" id="KW-0067">ATP-binding</keyword>
<dbReference type="PANTHER" id="PTHR34301">
    <property type="entry name" value="DNA-BINDING PROTEIN-RELATED"/>
    <property type="match status" value="1"/>
</dbReference>
<comment type="caution">
    <text evidence="2">The sequence shown here is derived from an EMBL/GenBank/DDBJ whole genome shotgun (WGS) entry which is preliminary data.</text>
</comment>
<evidence type="ECO:0000313" key="3">
    <source>
        <dbReference type="Proteomes" id="UP001501138"/>
    </source>
</evidence>
<dbReference type="RefSeq" id="WP_344249146.1">
    <property type="nucleotide sequence ID" value="NZ_BAAAPM010000005.1"/>
</dbReference>
<dbReference type="Proteomes" id="UP001501138">
    <property type="component" value="Unassembled WGS sequence"/>
</dbReference>
<dbReference type="InterPro" id="IPR041664">
    <property type="entry name" value="AAA_16"/>
</dbReference>
<dbReference type="PANTHER" id="PTHR34301:SF8">
    <property type="entry name" value="ATPASE DOMAIN-CONTAINING PROTEIN"/>
    <property type="match status" value="1"/>
</dbReference>
<proteinExistence type="predicted"/>
<organism evidence="2 3">
    <name type="scientific">Isoptericola hypogeus</name>
    <dbReference type="NCBI Taxonomy" id="300179"/>
    <lineage>
        <taxon>Bacteria</taxon>
        <taxon>Bacillati</taxon>
        <taxon>Actinomycetota</taxon>
        <taxon>Actinomycetes</taxon>
        <taxon>Micrococcales</taxon>
        <taxon>Promicromonosporaceae</taxon>
        <taxon>Isoptericola</taxon>
    </lineage>
</organism>
<name>A0ABN2JLN8_9MICO</name>
<keyword evidence="2" id="KW-0547">Nucleotide-binding</keyword>
<dbReference type="InterPro" id="IPR027417">
    <property type="entry name" value="P-loop_NTPase"/>
</dbReference>
<evidence type="ECO:0000313" key="2">
    <source>
        <dbReference type="EMBL" id="GAA1731600.1"/>
    </source>
</evidence>
<dbReference type="GO" id="GO:0005524">
    <property type="term" value="F:ATP binding"/>
    <property type="evidence" value="ECO:0007669"/>
    <property type="project" value="UniProtKB-KW"/>
</dbReference>
<gene>
    <name evidence="2" type="ORF">GCM10009809_28830</name>
</gene>
<reference evidence="2 3" key="1">
    <citation type="journal article" date="2019" name="Int. J. Syst. Evol. Microbiol.">
        <title>The Global Catalogue of Microorganisms (GCM) 10K type strain sequencing project: providing services to taxonomists for standard genome sequencing and annotation.</title>
        <authorList>
            <consortium name="The Broad Institute Genomics Platform"/>
            <consortium name="The Broad Institute Genome Sequencing Center for Infectious Disease"/>
            <person name="Wu L."/>
            <person name="Ma J."/>
        </authorList>
    </citation>
    <scope>NUCLEOTIDE SEQUENCE [LARGE SCALE GENOMIC DNA]</scope>
    <source>
        <strain evidence="2 3">JCM 15589</strain>
    </source>
</reference>
<dbReference type="EMBL" id="BAAAPM010000005">
    <property type="protein sequence ID" value="GAA1731600.1"/>
    <property type="molecule type" value="Genomic_DNA"/>
</dbReference>
<dbReference type="Pfam" id="PF13191">
    <property type="entry name" value="AAA_16"/>
    <property type="match status" value="1"/>
</dbReference>
<feature type="domain" description="Orc1-like AAA ATPase" evidence="1">
    <location>
        <begin position="19"/>
        <end position="201"/>
    </location>
</feature>
<evidence type="ECO:0000259" key="1">
    <source>
        <dbReference type="Pfam" id="PF13191"/>
    </source>
</evidence>
<accession>A0ABN2JLN8</accession>
<dbReference type="SUPFAM" id="SSF52540">
    <property type="entry name" value="P-loop containing nucleoside triphosphate hydrolases"/>
    <property type="match status" value="1"/>
</dbReference>
<sequence length="396" mass="43294">MDRARNPYTPNAGAPPRYFAGRAAEVEDFRVLLKRLAAGYTEQSVVVTGLRGVGKTVLLGEYRRIAEEERWVAIDAEVSKGSDFGPQMANLARRALLQVSPKVRWGDRARAAAAAIKSFSLTVQPDGSLTGGLDVEQAWGKADTGILNEDLADVFEAIGEAAKEKDSGVVFLFDEIQFLHKNALEALIGAVHRTVQRRLPVTFAGAGLPQLPGLAGEAKSYAERLFKFPLIGELPEPAAREALVLPARAEGVDYEVAAVDEILRYTEGYPYFLQEYGRAAWNVAEGSTITRADVAAAGDVVDAELDESFFRARVQRSSPEELRYMRAMAELGPDAQKAGDVASVLSKTSEQVAPIRARLVNKGLLYTPRHGYAKFTVPQFDRFMTRYMELDSVPPA</sequence>
<protein>
    <submittedName>
        <fullName evidence="2">ATP-binding protein</fullName>
    </submittedName>
</protein>
<dbReference type="Gene3D" id="3.40.50.300">
    <property type="entry name" value="P-loop containing nucleotide triphosphate hydrolases"/>
    <property type="match status" value="1"/>
</dbReference>
<keyword evidence="3" id="KW-1185">Reference proteome</keyword>